<protein>
    <submittedName>
        <fullName evidence="3">Unannotated protein</fullName>
    </submittedName>
</protein>
<feature type="domain" description="Leucine-binding protein" evidence="2">
    <location>
        <begin position="40"/>
        <end position="330"/>
    </location>
</feature>
<keyword evidence="1" id="KW-0732">Signal</keyword>
<sequence length="371" mass="38910">MKKFISLAAVSALVVGVSVTVAPSAFAACTGNPAIYFQGALTGPYQETGINEANGVILAIDKYNASKPKVKVEYKSIDTQASGANSPALAQKVVEDECAIGVVGGMYSGETLAAVPIYEGGKVPVVSPSATNPALTNKSAYFHRVVGSDLVQGPALAQIAISLKSKLFIVDDATPYGKGLATIVKKTAGKIVVGTDGVTEGTTNFTSVVSKVKASKATAVFYGGYYPEAAIFIKALRDNPATKNVKFIAGDGVLDGEYIKLAKKNAEGTYLTAPGQPMEKVAPALAAEYKKKFNRVHGLYTLEAYNAAYVLLEGIKAGKTTRDALNTWLGEAVVKVNGTTISFSATGDPDNIVMNQYTIKNGQMVWVKRLS</sequence>
<organism evidence="3">
    <name type="scientific">freshwater metagenome</name>
    <dbReference type="NCBI Taxonomy" id="449393"/>
    <lineage>
        <taxon>unclassified sequences</taxon>
        <taxon>metagenomes</taxon>
        <taxon>ecological metagenomes</taxon>
    </lineage>
</organism>
<dbReference type="AlphaFoldDB" id="A0A6J6ATU5"/>
<dbReference type="EMBL" id="CAEZSB010000002">
    <property type="protein sequence ID" value="CAB4529519.1"/>
    <property type="molecule type" value="Genomic_DNA"/>
</dbReference>
<dbReference type="PANTHER" id="PTHR47151">
    <property type="entry name" value="LEU/ILE/VAL-BINDING ABC TRANSPORTER SUBUNIT"/>
    <property type="match status" value="1"/>
</dbReference>
<dbReference type="CDD" id="cd06342">
    <property type="entry name" value="PBP1_ABC_LIVBP-like"/>
    <property type="match status" value="1"/>
</dbReference>
<dbReference type="Gene3D" id="3.40.50.2300">
    <property type="match status" value="2"/>
</dbReference>
<reference evidence="3" key="1">
    <citation type="submission" date="2020-05" db="EMBL/GenBank/DDBJ databases">
        <authorList>
            <person name="Chiriac C."/>
            <person name="Salcher M."/>
            <person name="Ghai R."/>
            <person name="Kavagutti S V."/>
        </authorList>
    </citation>
    <scope>NUCLEOTIDE SEQUENCE</scope>
</reference>
<evidence type="ECO:0000259" key="2">
    <source>
        <dbReference type="Pfam" id="PF13458"/>
    </source>
</evidence>
<dbReference type="InterPro" id="IPR028081">
    <property type="entry name" value="Leu-bd"/>
</dbReference>
<dbReference type="PROSITE" id="PS51257">
    <property type="entry name" value="PROKAR_LIPOPROTEIN"/>
    <property type="match status" value="1"/>
</dbReference>
<proteinExistence type="predicted"/>
<evidence type="ECO:0000256" key="1">
    <source>
        <dbReference type="ARBA" id="ARBA00022729"/>
    </source>
</evidence>
<dbReference type="SUPFAM" id="SSF53822">
    <property type="entry name" value="Periplasmic binding protein-like I"/>
    <property type="match status" value="1"/>
</dbReference>
<dbReference type="PANTHER" id="PTHR47151:SF2">
    <property type="entry name" value="AMINO ACID BINDING PROTEIN"/>
    <property type="match status" value="1"/>
</dbReference>
<dbReference type="Pfam" id="PF13458">
    <property type="entry name" value="Peripla_BP_6"/>
    <property type="match status" value="1"/>
</dbReference>
<name>A0A6J6ATU5_9ZZZZ</name>
<dbReference type="InterPro" id="IPR028082">
    <property type="entry name" value="Peripla_BP_I"/>
</dbReference>
<evidence type="ECO:0000313" key="3">
    <source>
        <dbReference type="EMBL" id="CAB4529519.1"/>
    </source>
</evidence>
<accession>A0A6J6ATU5</accession>
<gene>
    <name evidence="3" type="ORF">UFOPK1395_00040</name>
</gene>